<feature type="non-terminal residue" evidence="2">
    <location>
        <position position="1"/>
    </location>
</feature>
<sequence>RVLFELVILLIDLLIYSLFPLLCYCISSVTDLSLGIENFKLYNQVGVKFVLVGLIVTANLGEIIELVRSVDVLVLLMLGLRIIMES</sequence>
<accession>A0A0V0GIR2</accession>
<organism evidence="2">
    <name type="scientific">Solanum chacoense</name>
    <name type="common">Chaco potato</name>
    <dbReference type="NCBI Taxonomy" id="4108"/>
    <lineage>
        <taxon>Eukaryota</taxon>
        <taxon>Viridiplantae</taxon>
        <taxon>Streptophyta</taxon>
        <taxon>Embryophyta</taxon>
        <taxon>Tracheophyta</taxon>
        <taxon>Spermatophyta</taxon>
        <taxon>Magnoliopsida</taxon>
        <taxon>eudicotyledons</taxon>
        <taxon>Gunneridae</taxon>
        <taxon>Pentapetalae</taxon>
        <taxon>asterids</taxon>
        <taxon>lamiids</taxon>
        <taxon>Solanales</taxon>
        <taxon>Solanaceae</taxon>
        <taxon>Solanoideae</taxon>
        <taxon>Solaneae</taxon>
        <taxon>Solanum</taxon>
    </lineage>
</organism>
<dbReference type="EMBL" id="GEDG01037456">
    <property type="protein sequence ID" value="JAP08116.1"/>
    <property type="molecule type" value="Transcribed_RNA"/>
</dbReference>
<keyword evidence="1" id="KW-1133">Transmembrane helix</keyword>
<dbReference type="AlphaFoldDB" id="A0A0V0GIR2"/>
<keyword evidence="1" id="KW-0472">Membrane</keyword>
<feature type="transmembrane region" description="Helical" evidence="1">
    <location>
        <begin position="6"/>
        <end position="29"/>
    </location>
</feature>
<evidence type="ECO:0000256" key="1">
    <source>
        <dbReference type="SAM" id="Phobius"/>
    </source>
</evidence>
<feature type="transmembrane region" description="Helical" evidence="1">
    <location>
        <begin position="41"/>
        <end position="60"/>
    </location>
</feature>
<protein>
    <submittedName>
        <fullName evidence="2">Putative ovule protein</fullName>
    </submittedName>
</protein>
<reference evidence="2" key="1">
    <citation type="submission" date="2015-12" db="EMBL/GenBank/DDBJ databases">
        <title>Gene expression during late stages of embryo sac development: a critical building block for successful pollen-pistil interactions.</title>
        <authorList>
            <person name="Liu Y."/>
            <person name="Joly V."/>
            <person name="Sabar M."/>
            <person name="Matton D.P."/>
        </authorList>
    </citation>
    <scope>NUCLEOTIDE SEQUENCE</scope>
</reference>
<keyword evidence="1" id="KW-0812">Transmembrane</keyword>
<name>A0A0V0GIR2_SOLCH</name>
<proteinExistence type="predicted"/>
<evidence type="ECO:0000313" key="2">
    <source>
        <dbReference type="EMBL" id="JAP08116.1"/>
    </source>
</evidence>